<evidence type="ECO:0000313" key="2">
    <source>
        <dbReference type="EMBL" id="MEE1944820.1"/>
    </source>
</evidence>
<dbReference type="PANTHER" id="PTHR43265:SF1">
    <property type="entry name" value="ESTERASE ESTD"/>
    <property type="match status" value="1"/>
</dbReference>
<dbReference type="GO" id="GO:0016787">
    <property type="term" value="F:hydrolase activity"/>
    <property type="evidence" value="ECO:0007669"/>
    <property type="project" value="UniProtKB-KW"/>
</dbReference>
<dbReference type="SUPFAM" id="SSF53474">
    <property type="entry name" value="alpha/beta-Hydrolases"/>
    <property type="match status" value="1"/>
</dbReference>
<comment type="caution">
    <text evidence="2">The sequence shown here is derived from an EMBL/GenBank/DDBJ whole genome shotgun (WGS) entry which is preliminary data.</text>
</comment>
<dbReference type="Gene3D" id="3.40.50.1820">
    <property type="entry name" value="alpha/beta hydrolase"/>
    <property type="match status" value="1"/>
</dbReference>
<dbReference type="Pfam" id="PF08840">
    <property type="entry name" value="BAAT_C"/>
    <property type="match status" value="1"/>
</dbReference>
<keyword evidence="3" id="KW-1185">Reference proteome</keyword>
<dbReference type="InterPro" id="IPR014940">
    <property type="entry name" value="BAAT_C"/>
</dbReference>
<evidence type="ECO:0000259" key="1">
    <source>
        <dbReference type="Pfam" id="PF08840"/>
    </source>
</evidence>
<dbReference type="InterPro" id="IPR029058">
    <property type="entry name" value="AB_hydrolase_fold"/>
</dbReference>
<accession>A0ABU7I5S9</accession>
<dbReference type="Proteomes" id="UP001336835">
    <property type="component" value="Unassembled WGS sequence"/>
</dbReference>
<dbReference type="PANTHER" id="PTHR43265">
    <property type="entry name" value="ESTERASE ESTD"/>
    <property type="match status" value="1"/>
</dbReference>
<sequence length="348" mass="39710">MKKAGYIFLFLLLHGFMAVGQIFPKSFFEHYQLSTKKTKSFDIYVTKPVAKGPKPLLIYLDGSGNYPIEYKTKSGRYSTSIAMNIGRYAKDYYVVIISKPGTPFSDSLQYSHSGRAFYPENASYKELYSLDWRAETASAAIDFLVKKGDVDKNKIIVMGYSEGSQVAPKVAVLNKKVTHVVCFVGNALNQLYDFMIGARLQAYSGKISAEEGQEIVDSLYREYAKIYENPTSVTENWYGESYLKWSSFTQTTPLENMLKLHIPILYVAGGRDNNQTILDMDYAKLEFLRKGKKNLTYKVYPNADHYFQEEKVVDGKVKKTDRLDEAHQYAIDWINANHQTERTPTTAK</sequence>
<gene>
    <name evidence="2" type="ORF">VRU48_06870</name>
</gene>
<dbReference type="RefSeq" id="WP_330107180.1">
    <property type="nucleotide sequence ID" value="NZ_JAZDQT010000001.1"/>
</dbReference>
<dbReference type="InterPro" id="IPR053145">
    <property type="entry name" value="AB_hydrolase_Est10"/>
</dbReference>
<reference evidence="2 3" key="1">
    <citation type="submission" date="2024-01" db="EMBL/GenBank/DDBJ databases">
        <title>Pedobacter sp. nov., isolated from fresh soil.</title>
        <authorList>
            <person name="Le N.T.T."/>
        </authorList>
    </citation>
    <scope>NUCLEOTIDE SEQUENCE [LARGE SCALE GENOMIC DNA]</scope>
    <source>
        <strain evidence="2 3">KR3-3</strain>
    </source>
</reference>
<keyword evidence="2" id="KW-0378">Hydrolase</keyword>
<evidence type="ECO:0000313" key="3">
    <source>
        <dbReference type="Proteomes" id="UP001336835"/>
    </source>
</evidence>
<dbReference type="EMBL" id="JAZDQT010000001">
    <property type="protein sequence ID" value="MEE1944820.1"/>
    <property type="molecule type" value="Genomic_DNA"/>
</dbReference>
<feature type="domain" description="BAAT/Acyl-CoA thioester hydrolase C-terminal" evidence="1">
    <location>
        <begin position="140"/>
        <end position="307"/>
    </location>
</feature>
<name>A0ABU7I5S9_9SPHI</name>
<protein>
    <submittedName>
        <fullName evidence="2">Acyl-CoA thioester hydrolase/BAAT C-terminal domain-containing protein</fullName>
    </submittedName>
</protein>
<proteinExistence type="predicted"/>
<organism evidence="2 3">
    <name type="scientific">Pedobacter albus</name>
    <dbReference type="NCBI Taxonomy" id="3113905"/>
    <lineage>
        <taxon>Bacteria</taxon>
        <taxon>Pseudomonadati</taxon>
        <taxon>Bacteroidota</taxon>
        <taxon>Sphingobacteriia</taxon>
        <taxon>Sphingobacteriales</taxon>
        <taxon>Sphingobacteriaceae</taxon>
        <taxon>Pedobacter</taxon>
    </lineage>
</organism>